<dbReference type="PANTHER" id="PTHR43328">
    <property type="entry name" value="ACETYLTRANSFERASE-RELATED"/>
    <property type="match status" value="1"/>
</dbReference>
<accession>A0A9X0LGH4</accession>
<reference evidence="2 3" key="1">
    <citation type="submission" date="2015-10" db="EMBL/GenBank/DDBJ databases">
        <authorList>
            <person name="Ju K.-S."/>
            <person name="Doroghazi J.R."/>
            <person name="Metcalf W.W."/>
        </authorList>
    </citation>
    <scope>NUCLEOTIDE SEQUENCE [LARGE SCALE GENOMIC DNA]</scope>
    <source>
        <strain evidence="2 3">NRRL B-24793</strain>
    </source>
</reference>
<protein>
    <submittedName>
        <fullName evidence="2">Acetyltransferase</fullName>
    </submittedName>
</protein>
<dbReference type="InterPro" id="IPR016181">
    <property type="entry name" value="Acyl_CoA_acyltransferase"/>
</dbReference>
<dbReference type="Gene3D" id="3.40.630.30">
    <property type="match status" value="1"/>
</dbReference>
<dbReference type="InterPro" id="IPR000182">
    <property type="entry name" value="GNAT_dom"/>
</dbReference>
<evidence type="ECO:0000259" key="1">
    <source>
        <dbReference type="PROSITE" id="PS51186"/>
    </source>
</evidence>
<dbReference type="Pfam" id="PF13302">
    <property type="entry name" value="Acetyltransf_3"/>
    <property type="match status" value="1"/>
</dbReference>
<organism evidence="2 3">
    <name type="scientific">Micromonospora maris</name>
    <dbReference type="NCBI Taxonomy" id="1003110"/>
    <lineage>
        <taxon>Bacteria</taxon>
        <taxon>Bacillati</taxon>
        <taxon>Actinomycetota</taxon>
        <taxon>Actinomycetes</taxon>
        <taxon>Micromonosporales</taxon>
        <taxon>Micromonosporaceae</taxon>
        <taxon>Micromonospora</taxon>
    </lineage>
</organism>
<comment type="caution">
    <text evidence="2">The sequence shown here is derived from an EMBL/GenBank/DDBJ whole genome shotgun (WGS) entry which is preliminary data.</text>
</comment>
<evidence type="ECO:0000313" key="3">
    <source>
        <dbReference type="Proteomes" id="UP000053246"/>
    </source>
</evidence>
<dbReference type="EMBL" id="LMWI01000001">
    <property type="protein sequence ID" value="KUJ49380.1"/>
    <property type="molecule type" value="Genomic_DNA"/>
</dbReference>
<dbReference type="AlphaFoldDB" id="A0A9X0LGH4"/>
<dbReference type="PROSITE" id="PS51186">
    <property type="entry name" value="GNAT"/>
    <property type="match status" value="1"/>
</dbReference>
<dbReference type="GO" id="GO:0016747">
    <property type="term" value="F:acyltransferase activity, transferring groups other than amino-acyl groups"/>
    <property type="evidence" value="ECO:0007669"/>
    <property type="project" value="InterPro"/>
</dbReference>
<dbReference type="RefSeq" id="WP_013732837.1">
    <property type="nucleotide sequence ID" value="NZ_LMWI01000001.1"/>
</dbReference>
<dbReference type="Proteomes" id="UP000053246">
    <property type="component" value="Unassembled WGS sequence"/>
</dbReference>
<dbReference type="CDD" id="cd04301">
    <property type="entry name" value="NAT_SF"/>
    <property type="match status" value="1"/>
</dbReference>
<sequence length="159" mass="17775">MSDDLRLRAVAEDDLPEFYAHQLDPEAGRMAAFGAADPADTRAFAAHWMRILTDPRNLAWTVTVDDAVVGHVLVFPAEGRTEVSYWIDPARWGRGYATRALAALLREVTRRPLYARTATDNIGSLTVLRRCGFVIRSTERAYAPGRGEEIDEYLLELPA</sequence>
<gene>
    <name evidence="2" type="ORF">ADL17_10675</name>
</gene>
<name>A0A9X0LGH4_9ACTN</name>
<dbReference type="PANTHER" id="PTHR43328:SF1">
    <property type="entry name" value="N-ACETYLTRANSFERASE DOMAIN-CONTAINING PROTEIN"/>
    <property type="match status" value="1"/>
</dbReference>
<feature type="domain" description="N-acetyltransferase" evidence="1">
    <location>
        <begin position="5"/>
        <end position="159"/>
    </location>
</feature>
<proteinExistence type="predicted"/>
<dbReference type="OMA" id="HWQQNIL"/>
<dbReference type="SUPFAM" id="SSF55729">
    <property type="entry name" value="Acyl-CoA N-acyltransferases (Nat)"/>
    <property type="match status" value="1"/>
</dbReference>
<keyword evidence="3" id="KW-1185">Reference proteome</keyword>
<evidence type="ECO:0000313" key="2">
    <source>
        <dbReference type="EMBL" id="KUJ49380.1"/>
    </source>
</evidence>